<dbReference type="Proteomes" id="UP000600139">
    <property type="component" value="Unassembled WGS sequence"/>
</dbReference>
<dbReference type="PROSITE" id="PS51704">
    <property type="entry name" value="GP_PDE"/>
    <property type="match status" value="1"/>
</dbReference>
<dbReference type="CDD" id="cd08582">
    <property type="entry name" value="GDPD_like_2"/>
    <property type="match status" value="1"/>
</dbReference>
<dbReference type="Gene3D" id="3.20.20.190">
    <property type="entry name" value="Phosphatidylinositol (PI) phosphodiesterase"/>
    <property type="match status" value="1"/>
</dbReference>
<dbReference type="AlphaFoldDB" id="A0A934R144"/>
<feature type="signal peptide" evidence="1">
    <location>
        <begin position="1"/>
        <end position="20"/>
    </location>
</feature>
<comment type="caution">
    <text evidence="3">The sequence shown here is derived from an EMBL/GenBank/DDBJ whole genome shotgun (WGS) entry which is preliminary data.</text>
</comment>
<evidence type="ECO:0000256" key="1">
    <source>
        <dbReference type="SAM" id="SignalP"/>
    </source>
</evidence>
<dbReference type="GO" id="GO:0006629">
    <property type="term" value="P:lipid metabolic process"/>
    <property type="evidence" value="ECO:0007669"/>
    <property type="project" value="InterPro"/>
</dbReference>
<organism evidence="3 4">
    <name type="scientific">Luteolibacter yonseiensis</name>
    <dbReference type="NCBI Taxonomy" id="1144680"/>
    <lineage>
        <taxon>Bacteria</taxon>
        <taxon>Pseudomonadati</taxon>
        <taxon>Verrucomicrobiota</taxon>
        <taxon>Verrucomicrobiia</taxon>
        <taxon>Verrucomicrobiales</taxon>
        <taxon>Verrucomicrobiaceae</taxon>
        <taxon>Luteolibacter</taxon>
    </lineage>
</organism>
<evidence type="ECO:0000313" key="3">
    <source>
        <dbReference type="EMBL" id="MBK1814562.1"/>
    </source>
</evidence>
<dbReference type="SUPFAM" id="SSF51695">
    <property type="entry name" value="PLC-like phosphodiesterases"/>
    <property type="match status" value="1"/>
</dbReference>
<feature type="domain" description="GP-PDE" evidence="2">
    <location>
        <begin position="22"/>
        <end position="263"/>
    </location>
</feature>
<dbReference type="InterPro" id="IPR017946">
    <property type="entry name" value="PLC-like_Pdiesterase_TIM-brl"/>
</dbReference>
<keyword evidence="1" id="KW-0732">Signal</keyword>
<dbReference type="PANTHER" id="PTHR46211:SF1">
    <property type="entry name" value="GLYCEROPHOSPHODIESTER PHOSPHODIESTERASE, CYTOPLASMIC"/>
    <property type="match status" value="1"/>
</dbReference>
<accession>A0A934R144</accession>
<dbReference type="InterPro" id="IPR030395">
    <property type="entry name" value="GP_PDE_dom"/>
</dbReference>
<gene>
    <name evidence="3" type="ORF">JIN84_02985</name>
</gene>
<dbReference type="EMBL" id="JAENIK010000004">
    <property type="protein sequence ID" value="MBK1814562.1"/>
    <property type="molecule type" value="Genomic_DNA"/>
</dbReference>
<proteinExistence type="predicted"/>
<dbReference type="GO" id="GO:0008081">
    <property type="term" value="F:phosphoric diester hydrolase activity"/>
    <property type="evidence" value="ECO:0007669"/>
    <property type="project" value="InterPro"/>
</dbReference>
<keyword evidence="4" id="KW-1185">Reference proteome</keyword>
<dbReference type="Pfam" id="PF03009">
    <property type="entry name" value="GDPD"/>
    <property type="match status" value="1"/>
</dbReference>
<protein>
    <submittedName>
        <fullName evidence="3">Glycerophosphodiester phosphodiesterase</fullName>
    </submittedName>
</protein>
<dbReference type="RefSeq" id="WP_200349520.1">
    <property type="nucleotide sequence ID" value="NZ_BAABHZ010000010.1"/>
</dbReference>
<feature type="chain" id="PRO_5037174262" evidence="1">
    <location>
        <begin position="21"/>
        <end position="266"/>
    </location>
</feature>
<dbReference type="PANTHER" id="PTHR46211">
    <property type="entry name" value="GLYCEROPHOSPHORYL DIESTER PHOSPHODIESTERASE"/>
    <property type="match status" value="1"/>
</dbReference>
<sequence length="266" mass="29404">MTVRKLLPLALFLCATPLFAGPFLVAHRGASKDAPENTIPAFELAWKQGADAIEGDFHLTADGKIVCIHDYDTLRVSGTKKSVKQSTLQELQELDAGAWFQPQWKGVRLPTFSEVAATVPAGKKFYIEVKCGPEIVPELLRGIEASGLKTDQIVIISFHAPVIREMKEKASQFKAYWLSSFEKSSPLEPSLDDVLTTLRAIKADGFSSQADARLTAEFIKGIRDAGFEYHSWTIDEPKVAENFLNLGAQSITTNRPAFLREALEHN</sequence>
<evidence type="ECO:0000259" key="2">
    <source>
        <dbReference type="PROSITE" id="PS51704"/>
    </source>
</evidence>
<evidence type="ECO:0000313" key="4">
    <source>
        <dbReference type="Proteomes" id="UP000600139"/>
    </source>
</evidence>
<name>A0A934R144_9BACT</name>
<reference evidence="3" key="1">
    <citation type="submission" date="2021-01" db="EMBL/GenBank/DDBJ databases">
        <title>Modified the classification status of verrucomicrobia.</title>
        <authorList>
            <person name="Feng X."/>
        </authorList>
    </citation>
    <scope>NUCLEOTIDE SEQUENCE</scope>
    <source>
        <strain evidence="3">JCM 18052</strain>
    </source>
</reference>